<dbReference type="GO" id="GO:0005524">
    <property type="term" value="F:ATP binding"/>
    <property type="evidence" value="ECO:0007669"/>
    <property type="project" value="UniProtKB-KW"/>
</dbReference>
<dbReference type="Pfam" id="PF04263">
    <property type="entry name" value="TPK_catalytic"/>
    <property type="match status" value="1"/>
</dbReference>
<evidence type="ECO:0000256" key="1">
    <source>
        <dbReference type="ARBA" id="ARBA00022679"/>
    </source>
</evidence>
<name>A0A1H8Z148_9LACT</name>
<gene>
    <name evidence="7" type="ORF">SAMN04488558_10185</name>
</gene>
<feature type="domain" description="Thiamin pyrophosphokinase thiamin-binding" evidence="6">
    <location>
        <begin position="154"/>
        <end position="221"/>
    </location>
</feature>
<sequence length="232" mass="26756">MNNTYPLIIVCAGAHQPSLYRLPEILAEYSEHFFIGVDRGALELVRANFPIDLGIGDFDSLAHREKLELQEKSKAWLEYPSAKDDTDTEIAFEWISQHYPQSDICVFGAIGMESRRLDHLIANLYLPYQPRFQDLFDHTYFVEENLRMAWYFPGDHILQAGPVLPDYLSVISLTPVKSLKIEGAKYNLASQDFDFPRALVSNEFIALNQPIHLSFKEGLILVIWMNEEERFV</sequence>
<dbReference type="CDD" id="cd07995">
    <property type="entry name" value="TPK"/>
    <property type="match status" value="1"/>
</dbReference>
<dbReference type="RefSeq" id="WP_092569645.1">
    <property type="nucleotide sequence ID" value="NZ_FOEN01000001.1"/>
</dbReference>
<protein>
    <recommendedName>
        <fullName evidence="5">Thiamine diphosphokinase</fullName>
        <ecNumber evidence="5">2.7.6.2</ecNumber>
    </recommendedName>
</protein>
<dbReference type="InterPro" id="IPR053149">
    <property type="entry name" value="TPK"/>
</dbReference>
<dbReference type="GO" id="GO:0006772">
    <property type="term" value="P:thiamine metabolic process"/>
    <property type="evidence" value="ECO:0007669"/>
    <property type="project" value="UniProtKB-UniRule"/>
</dbReference>
<dbReference type="GO" id="GO:0016301">
    <property type="term" value="F:kinase activity"/>
    <property type="evidence" value="ECO:0007669"/>
    <property type="project" value="UniProtKB-KW"/>
</dbReference>
<dbReference type="SUPFAM" id="SSF63999">
    <property type="entry name" value="Thiamin pyrophosphokinase, catalytic domain"/>
    <property type="match status" value="1"/>
</dbReference>
<keyword evidence="1" id="KW-0808">Transferase</keyword>
<keyword evidence="3 7" id="KW-0418">Kinase</keyword>
<evidence type="ECO:0000313" key="7">
    <source>
        <dbReference type="EMBL" id="SEP57348.1"/>
    </source>
</evidence>
<dbReference type="OrthoDB" id="9804377at2"/>
<accession>A0A1H8Z148</accession>
<dbReference type="GO" id="GO:0009229">
    <property type="term" value="P:thiamine diphosphate biosynthetic process"/>
    <property type="evidence" value="ECO:0007669"/>
    <property type="project" value="InterPro"/>
</dbReference>
<evidence type="ECO:0000256" key="2">
    <source>
        <dbReference type="ARBA" id="ARBA00022741"/>
    </source>
</evidence>
<dbReference type="InterPro" id="IPR006282">
    <property type="entry name" value="Thi_PPkinase"/>
</dbReference>
<dbReference type="Gene3D" id="3.40.50.10240">
    <property type="entry name" value="Thiamin pyrophosphokinase, catalytic domain"/>
    <property type="match status" value="1"/>
</dbReference>
<reference evidence="7 8" key="1">
    <citation type="submission" date="2016-10" db="EMBL/GenBank/DDBJ databases">
        <authorList>
            <person name="de Groot N.N."/>
        </authorList>
    </citation>
    <scope>NUCLEOTIDE SEQUENCE [LARGE SCALE GENOMIC DNA]</scope>
    <source>
        <strain evidence="7 8">DSM 15695</strain>
    </source>
</reference>
<dbReference type="PANTHER" id="PTHR41299:SF1">
    <property type="entry name" value="THIAMINE PYROPHOSPHOKINASE"/>
    <property type="match status" value="1"/>
</dbReference>
<proteinExistence type="predicted"/>
<organism evidence="7 8">
    <name type="scientific">Ignavigranum ruoffiae</name>
    <dbReference type="NCBI Taxonomy" id="89093"/>
    <lineage>
        <taxon>Bacteria</taxon>
        <taxon>Bacillati</taxon>
        <taxon>Bacillota</taxon>
        <taxon>Bacilli</taxon>
        <taxon>Lactobacillales</taxon>
        <taxon>Aerococcaceae</taxon>
        <taxon>Ignavigranum</taxon>
    </lineage>
</organism>
<evidence type="ECO:0000313" key="8">
    <source>
        <dbReference type="Proteomes" id="UP000198833"/>
    </source>
</evidence>
<dbReference type="SMART" id="SM00983">
    <property type="entry name" value="TPK_B1_binding"/>
    <property type="match status" value="1"/>
</dbReference>
<dbReference type="GO" id="GO:0004788">
    <property type="term" value="F:thiamine diphosphokinase activity"/>
    <property type="evidence" value="ECO:0007669"/>
    <property type="project" value="UniProtKB-UniRule"/>
</dbReference>
<keyword evidence="2" id="KW-0547">Nucleotide-binding</keyword>
<dbReference type="InterPro" id="IPR007373">
    <property type="entry name" value="Thiamin_PyroPKinase_B1-bd"/>
</dbReference>
<evidence type="ECO:0000259" key="6">
    <source>
        <dbReference type="SMART" id="SM00983"/>
    </source>
</evidence>
<evidence type="ECO:0000256" key="5">
    <source>
        <dbReference type="NCBIfam" id="TIGR01378"/>
    </source>
</evidence>
<dbReference type="EC" id="2.7.6.2" evidence="5"/>
<dbReference type="GO" id="GO:0030975">
    <property type="term" value="F:thiamine binding"/>
    <property type="evidence" value="ECO:0007669"/>
    <property type="project" value="InterPro"/>
</dbReference>
<keyword evidence="4" id="KW-0067">ATP-binding</keyword>
<dbReference type="STRING" id="89093.SAMN04488558_10185"/>
<evidence type="ECO:0000256" key="3">
    <source>
        <dbReference type="ARBA" id="ARBA00022777"/>
    </source>
</evidence>
<dbReference type="NCBIfam" id="TIGR01378">
    <property type="entry name" value="thi_PPkinase"/>
    <property type="match status" value="1"/>
</dbReference>
<dbReference type="Pfam" id="PF04265">
    <property type="entry name" value="TPK_B1_binding"/>
    <property type="match status" value="1"/>
</dbReference>
<dbReference type="InterPro" id="IPR007371">
    <property type="entry name" value="TPK_catalytic"/>
</dbReference>
<dbReference type="Proteomes" id="UP000198833">
    <property type="component" value="Unassembled WGS sequence"/>
</dbReference>
<dbReference type="PANTHER" id="PTHR41299">
    <property type="entry name" value="THIAMINE PYROPHOSPHOKINASE"/>
    <property type="match status" value="1"/>
</dbReference>
<dbReference type="EMBL" id="FOEN01000001">
    <property type="protein sequence ID" value="SEP57348.1"/>
    <property type="molecule type" value="Genomic_DNA"/>
</dbReference>
<dbReference type="InterPro" id="IPR036759">
    <property type="entry name" value="TPK_catalytic_sf"/>
</dbReference>
<evidence type="ECO:0000256" key="4">
    <source>
        <dbReference type="ARBA" id="ARBA00022840"/>
    </source>
</evidence>
<dbReference type="AlphaFoldDB" id="A0A1H8Z148"/>
<keyword evidence="8" id="KW-1185">Reference proteome</keyword>